<proteinExistence type="predicted"/>
<feature type="transmembrane region" description="Helical" evidence="1">
    <location>
        <begin position="320"/>
        <end position="339"/>
    </location>
</feature>
<feature type="transmembrane region" description="Helical" evidence="1">
    <location>
        <begin position="68"/>
        <end position="89"/>
    </location>
</feature>
<comment type="caution">
    <text evidence="2">The sequence shown here is derived from an EMBL/GenBank/DDBJ whole genome shotgun (WGS) entry which is preliminary data.</text>
</comment>
<evidence type="ECO:0000256" key="1">
    <source>
        <dbReference type="SAM" id="Phobius"/>
    </source>
</evidence>
<reference evidence="2 3" key="1">
    <citation type="submission" date="2021-10" db="EMBL/GenBank/DDBJ databases">
        <title>Anaerobic single-cell dispensing facilitates the cultivation of human gut bacteria.</title>
        <authorList>
            <person name="Afrizal A."/>
        </authorList>
    </citation>
    <scope>NUCLEOTIDE SEQUENCE [LARGE SCALE GENOMIC DNA]</scope>
    <source>
        <strain evidence="2 3">CLA-AA-H224</strain>
    </source>
</reference>
<dbReference type="RefSeq" id="WP_308731612.1">
    <property type="nucleotide sequence ID" value="NZ_JAJEQN010000014.1"/>
</dbReference>
<keyword evidence="1" id="KW-0472">Membrane</keyword>
<dbReference type="Proteomes" id="UP001198200">
    <property type="component" value="Unassembled WGS sequence"/>
</dbReference>
<gene>
    <name evidence="2" type="ORF">LKD48_07265</name>
</gene>
<evidence type="ECO:0000313" key="3">
    <source>
        <dbReference type="Proteomes" id="UP001198200"/>
    </source>
</evidence>
<organism evidence="2 3">
    <name type="scientific">Anthropogastromicrobium aceti</name>
    <dbReference type="NCBI Taxonomy" id="2981768"/>
    <lineage>
        <taxon>Bacteria</taxon>
        <taxon>Bacillati</taxon>
        <taxon>Bacillota</taxon>
        <taxon>Clostridia</taxon>
        <taxon>Lachnospirales</taxon>
        <taxon>Lachnospiraceae</taxon>
        <taxon>Anthropogastromicrobium</taxon>
    </lineage>
</organism>
<sequence length="433" mass="49454">MALEKNEFFVAAGYVLLVAAVVMGLYFYKKDQSLVSFRFLLSIFWTAGEGLGVMQLSHLQSSWTSQAWLSFSGFYLLFLAGYEGIEAWLSRRAITLKNKGQAPKKEVTKEQFQNRLFRCIRIVSLVTFATFVLEAVILGYVPLFSTETHAYDHFHISGVHYFTVSCMFTHSLTLIYLLMYTEKKKDRQPLGKGKLIQLIVYNALSASIPILSVSKFQFVLTLALPIFIFLLMRPNVNKKKLFAMLGVVAAVVIAAAVFMTIRRNYEPGYLNSIFQMKNENMPLFLQYAYMYIANNYSNFNCLTQALQQGLVEHTFGLKQLFPVFALTGLKFVFPALVAFEMPVTIKELNTLTLIYDAYYDFGLIGVLLFGLILGAVCAALTQKIRKSRNPILYLFYAQLALYLTLSFFSSWFTVPTTWFWFTLTGALYLYVKK</sequence>
<feature type="transmembrane region" description="Helical" evidence="1">
    <location>
        <begin position="35"/>
        <end position="56"/>
    </location>
</feature>
<name>A0AAE3E3F2_9FIRM</name>
<feature type="transmembrane region" description="Helical" evidence="1">
    <location>
        <begin position="391"/>
        <end position="408"/>
    </location>
</feature>
<evidence type="ECO:0000313" key="2">
    <source>
        <dbReference type="EMBL" id="MCC2221437.1"/>
    </source>
</evidence>
<feature type="transmembrane region" description="Helical" evidence="1">
    <location>
        <begin position="359"/>
        <end position="379"/>
    </location>
</feature>
<dbReference type="EMBL" id="JAJEQN010000014">
    <property type="protein sequence ID" value="MCC2221437.1"/>
    <property type="molecule type" value="Genomic_DNA"/>
</dbReference>
<feature type="transmembrane region" description="Helical" evidence="1">
    <location>
        <begin position="216"/>
        <end position="232"/>
    </location>
</feature>
<accession>A0AAE3E3F2</accession>
<dbReference type="AlphaFoldDB" id="A0AAE3E3F2"/>
<keyword evidence="1" id="KW-0812">Transmembrane</keyword>
<feature type="transmembrane region" description="Helical" evidence="1">
    <location>
        <begin position="161"/>
        <end position="181"/>
    </location>
</feature>
<protein>
    <submittedName>
        <fullName evidence="2">Oligosaccharide repeat unit polymerase</fullName>
    </submittedName>
</protein>
<feature type="transmembrane region" description="Helical" evidence="1">
    <location>
        <begin position="6"/>
        <end position="28"/>
    </location>
</feature>
<keyword evidence="1" id="KW-1133">Transmembrane helix</keyword>
<feature type="transmembrane region" description="Helical" evidence="1">
    <location>
        <begin position="119"/>
        <end position="141"/>
    </location>
</feature>
<feature type="transmembrane region" description="Helical" evidence="1">
    <location>
        <begin position="241"/>
        <end position="261"/>
    </location>
</feature>
<dbReference type="NCBIfam" id="TIGR04370">
    <property type="entry name" value="glyco_rpt_poly"/>
    <property type="match status" value="1"/>
</dbReference>
<keyword evidence="3" id="KW-1185">Reference proteome</keyword>